<name>A0A0B0MX89_GOSAR</name>
<dbReference type="AlphaFoldDB" id="A0A0B0MX89"/>
<reference evidence="3" key="1">
    <citation type="submission" date="2014-09" db="EMBL/GenBank/DDBJ databases">
        <authorList>
            <person name="Mudge J."/>
            <person name="Ramaraj T."/>
            <person name="Lindquist I.E."/>
            <person name="Bharti A.K."/>
            <person name="Sundararajan A."/>
            <person name="Cameron C.T."/>
            <person name="Woodward J.E."/>
            <person name="May G.D."/>
            <person name="Brubaker C."/>
            <person name="Broadhvest J."/>
            <person name="Wilkins T.A."/>
        </authorList>
    </citation>
    <scope>NUCLEOTIDE SEQUENCE</scope>
    <source>
        <strain evidence="3">cv. AKA8401</strain>
    </source>
</reference>
<keyword evidence="3" id="KW-1185">Reference proteome</keyword>
<dbReference type="EMBL" id="JRRC01458379">
    <property type="protein sequence ID" value="KHG06708.1"/>
    <property type="molecule type" value="Genomic_DNA"/>
</dbReference>
<protein>
    <submittedName>
        <fullName evidence="2">Uncharacterized protein</fullName>
    </submittedName>
</protein>
<proteinExistence type="predicted"/>
<evidence type="ECO:0000313" key="2">
    <source>
        <dbReference type="EMBL" id="KHG06708.1"/>
    </source>
</evidence>
<sequence length="39" mass="4496">MKPICSLKISPLFSISTKQRRSMANLQSIEKRPYGENRS</sequence>
<accession>A0A0B0MX89</accession>
<feature type="region of interest" description="Disordered" evidence="1">
    <location>
        <begin position="20"/>
        <end position="39"/>
    </location>
</feature>
<organism evidence="2 3">
    <name type="scientific">Gossypium arboreum</name>
    <name type="common">Tree cotton</name>
    <name type="synonym">Gossypium nanking</name>
    <dbReference type="NCBI Taxonomy" id="29729"/>
    <lineage>
        <taxon>Eukaryota</taxon>
        <taxon>Viridiplantae</taxon>
        <taxon>Streptophyta</taxon>
        <taxon>Embryophyta</taxon>
        <taxon>Tracheophyta</taxon>
        <taxon>Spermatophyta</taxon>
        <taxon>Magnoliopsida</taxon>
        <taxon>eudicotyledons</taxon>
        <taxon>Gunneridae</taxon>
        <taxon>Pentapetalae</taxon>
        <taxon>rosids</taxon>
        <taxon>malvids</taxon>
        <taxon>Malvales</taxon>
        <taxon>Malvaceae</taxon>
        <taxon>Malvoideae</taxon>
        <taxon>Gossypium</taxon>
    </lineage>
</organism>
<feature type="compositionally biased region" description="Basic and acidic residues" evidence="1">
    <location>
        <begin position="29"/>
        <end position="39"/>
    </location>
</feature>
<comment type="caution">
    <text evidence="2">The sequence shown here is derived from an EMBL/GenBank/DDBJ whole genome shotgun (WGS) entry which is preliminary data.</text>
</comment>
<evidence type="ECO:0000256" key="1">
    <source>
        <dbReference type="SAM" id="MobiDB-lite"/>
    </source>
</evidence>
<dbReference type="Proteomes" id="UP000032142">
    <property type="component" value="Unassembled WGS sequence"/>
</dbReference>
<evidence type="ECO:0000313" key="3">
    <source>
        <dbReference type="Proteomes" id="UP000032142"/>
    </source>
</evidence>
<gene>
    <name evidence="2" type="ORF">F383_33419</name>
</gene>